<accession>A0ABY7RUT7</accession>
<protein>
    <recommendedName>
        <fullName evidence="4">M23 family metallopeptidase</fullName>
    </recommendedName>
</protein>
<evidence type="ECO:0008006" key="4">
    <source>
        <dbReference type="Google" id="ProtNLM"/>
    </source>
</evidence>
<keyword evidence="1" id="KW-0732">Signal</keyword>
<dbReference type="InterPro" id="IPR011055">
    <property type="entry name" value="Dup_hybrid_motif"/>
</dbReference>
<sequence length="314" mass="36863">MKYLKLLLYVSVGLAFNFNLFAQDKTIKVKTERNSDNSIDFLYEKSLPGSYYIILELDNLENANRPTFKKVLKQSSGRLFTLRPLNKDKGIRFTYKYKYTMGEPNPEVDSLFQYVLPFKTGSKVGAIVNKDFYGEKFLESDKNTSWYSLKFYSKTSDTVLCMRRGTIIKVRDEFDNNSTKGKRVTTKSNSITIEHLDGTIASYFGFLKDGIFVNLGQEVYPHTKLGAISNNYDNMYSFIFRQFYISDNETIYNEHRKLKDAEKGKKFIMPYFKTSNGSVQLENKKIYTSEFNEEIFYKEFSKREKKKYLKRLKN</sequence>
<feature type="chain" id="PRO_5047155503" description="M23 family metallopeptidase" evidence="1">
    <location>
        <begin position="23"/>
        <end position="314"/>
    </location>
</feature>
<proteinExistence type="predicted"/>
<feature type="signal peptide" evidence="1">
    <location>
        <begin position="1"/>
        <end position="22"/>
    </location>
</feature>
<evidence type="ECO:0000313" key="2">
    <source>
        <dbReference type="EMBL" id="WCO00899.1"/>
    </source>
</evidence>
<keyword evidence="3" id="KW-1185">Reference proteome</keyword>
<gene>
    <name evidence="2" type="ORF">MUN68_012580</name>
</gene>
<dbReference type="Proteomes" id="UP001202717">
    <property type="component" value="Chromosome"/>
</dbReference>
<dbReference type="EMBL" id="CP116221">
    <property type="protein sequence ID" value="WCO00899.1"/>
    <property type="molecule type" value="Genomic_DNA"/>
</dbReference>
<name>A0ABY7RUT7_9FLAO</name>
<reference evidence="2 3" key="1">
    <citation type="submission" date="2023-01" db="EMBL/GenBank/DDBJ databases">
        <title>Psychroserpens ponticola sp. nov., isolated from seawater.</title>
        <authorList>
            <person name="Kristyanto S."/>
            <person name="Jung J."/>
            <person name="Kim J.M."/>
            <person name="Jeon C.O."/>
        </authorList>
    </citation>
    <scope>NUCLEOTIDE SEQUENCE [LARGE SCALE GENOMIC DNA]</scope>
    <source>
        <strain evidence="2 3">MSW6</strain>
    </source>
</reference>
<organism evidence="2 3">
    <name type="scientific">Psychroserpens ponticola</name>
    <dbReference type="NCBI Taxonomy" id="2932268"/>
    <lineage>
        <taxon>Bacteria</taxon>
        <taxon>Pseudomonadati</taxon>
        <taxon>Bacteroidota</taxon>
        <taxon>Flavobacteriia</taxon>
        <taxon>Flavobacteriales</taxon>
        <taxon>Flavobacteriaceae</taxon>
        <taxon>Psychroserpens</taxon>
    </lineage>
</organism>
<evidence type="ECO:0000256" key="1">
    <source>
        <dbReference type="SAM" id="SignalP"/>
    </source>
</evidence>
<evidence type="ECO:0000313" key="3">
    <source>
        <dbReference type="Proteomes" id="UP001202717"/>
    </source>
</evidence>
<dbReference type="RefSeq" id="WP_249995891.1">
    <property type="nucleotide sequence ID" value="NZ_CP116221.1"/>
</dbReference>
<dbReference type="Gene3D" id="2.70.70.10">
    <property type="entry name" value="Glucose Permease (Domain IIA)"/>
    <property type="match status" value="1"/>
</dbReference>